<dbReference type="Proteomes" id="UP000288972">
    <property type="component" value="Chromosome"/>
</dbReference>
<proteinExistence type="predicted"/>
<reference evidence="1 2" key="1">
    <citation type="submission" date="2018-06" db="EMBL/GenBank/DDBJ databases">
        <title>Comparative genomics of rhizobia nodulating Arachis hypogaea in China.</title>
        <authorList>
            <person name="Li Y."/>
        </authorList>
    </citation>
    <scope>NUCLEOTIDE SEQUENCE [LARGE SCALE GENOMIC DNA]</scope>
    <source>
        <strain evidence="1 2">CCBAU 51670</strain>
    </source>
</reference>
<dbReference type="KEGG" id="bgz:XH91_12680"/>
<sequence length="282" mass="32383">MEPRSSKHDREGKHWLDHFRRMGIGRTTDRTRGLLEFCDTFDSIELWADPNANAQLILIWLLDFLRPYKEVSSKLSLVQADDEIANYLPESLKEWKLPVFKVTDRHLALASRAWQAWRAPTPEGCFELLMQDTTILPRLRPAIIALLEELPDSLNGIGASEQLMLEALSYGCTDPGQALYAARDRRVINEGEAGDLFDELAQCPEPLIFGLGEGPFDPSEHTRYQRYRRAKVGLTKLGQAVVEAEDDFSRHNPIKRWWGGTELTNERLWRWDREIRSLVAPA</sequence>
<evidence type="ECO:0000313" key="2">
    <source>
        <dbReference type="Proteomes" id="UP000288972"/>
    </source>
</evidence>
<name>A0AAE6CBW3_9BRAD</name>
<evidence type="ECO:0000313" key="1">
    <source>
        <dbReference type="EMBL" id="QAU50110.1"/>
    </source>
</evidence>
<accession>A0AAE6CBW3</accession>
<protein>
    <submittedName>
        <fullName evidence="1">Uncharacterized protein</fullName>
    </submittedName>
</protein>
<gene>
    <name evidence="1" type="ORF">XH91_12680</name>
</gene>
<dbReference type="AlphaFoldDB" id="A0AAE6CBW3"/>
<organism evidence="1 2">
    <name type="scientific">Bradyrhizobium guangzhouense</name>
    <dbReference type="NCBI Taxonomy" id="1325095"/>
    <lineage>
        <taxon>Bacteria</taxon>
        <taxon>Pseudomonadati</taxon>
        <taxon>Pseudomonadota</taxon>
        <taxon>Alphaproteobacteria</taxon>
        <taxon>Hyphomicrobiales</taxon>
        <taxon>Nitrobacteraceae</taxon>
        <taxon>Bradyrhizobium</taxon>
    </lineage>
</organism>
<dbReference type="EMBL" id="CP030053">
    <property type="protein sequence ID" value="QAU50110.1"/>
    <property type="molecule type" value="Genomic_DNA"/>
</dbReference>